<organism evidence="2 3">
    <name type="scientific">Streptomyces sp. 900105245</name>
    <dbReference type="NCBI Taxonomy" id="3154379"/>
    <lineage>
        <taxon>Bacteria</taxon>
        <taxon>Bacillati</taxon>
        <taxon>Actinomycetota</taxon>
        <taxon>Actinomycetes</taxon>
        <taxon>Kitasatosporales</taxon>
        <taxon>Streptomycetaceae</taxon>
        <taxon>Streptomyces</taxon>
    </lineage>
</organism>
<proteinExistence type="predicted"/>
<keyword evidence="1" id="KW-1133">Transmembrane helix</keyword>
<keyword evidence="1" id="KW-0472">Membrane</keyword>
<gene>
    <name evidence="2" type="ORF">ABT272_28455</name>
</gene>
<feature type="transmembrane region" description="Helical" evidence="1">
    <location>
        <begin position="123"/>
        <end position="142"/>
    </location>
</feature>
<sequence>MTAAPAGRPRTARWLLRLHRPALIVWACLVVALAALLLALRGPLTDAAAEGWRQYNACQGRGRCTYDQDAILRYKDFAGYANLALNALPVLVAAWAGAALIGRELESGTARLAWTQSTSPARWLTLRLALPAAAVTVGTGLLCRLHRLAWAAGDGRIDTAKRWYDLLTFNAGGPTVAALALAGLAAGTLAALLLRRTLPALIAGAVATLGIAGAAALLMPRLWPAVTLTSALDEDYPNVDGLVVDQGLVSATGARLPIPDCDTGAGCSAAYDRAVGYFTTYHPVSHYWPLQLTTTALLLAVTGLLAAGSFLALRRLTGPLRTAGAAAGTPSTDTLAGAAA</sequence>
<keyword evidence="3" id="KW-1185">Reference proteome</keyword>
<feature type="transmembrane region" description="Helical" evidence="1">
    <location>
        <begin position="171"/>
        <end position="194"/>
    </location>
</feature>
<dbReference type="RefSeq" id="WP_263278260.1">
    <property type="nucleotide sequence ID" value="NZ_JBEPAZ010000030.1"/>
</dbReference>
<name>A0ABV1UDE4_9ACTN</name>
<feature type="transmembrane region" description="Helical" evidence="1">
    <location>
        <begin position="201"/>
        <end position="223"/>
    </location>
</feature>
<evidence type="ECO:0000256" key="1">
    <source>
        <dbReference type="SAM" id="Phobius"/>
    </source>
</evidence>
<dbReference type="Proteomes" id="UP001470023">
    <property type="component" value="Unassembled WGS sequence"/>
</dbReference>
<feature type="transmembrane region" description="Helical" evidence="1">
    <location>
        <begin position="83"/>
        <end position="102"/>
    </location>
</feature>
<keyword evidence="1" id="KW-0812">Transmembrane</keyword>
<feature type="transmembrane region" description="Helical" evidence="1">
    <location>
        <begin position="290"/>
        <end position="313"/>
    </location>
</feature>
<reference evidence="2 3" key="1">
    <citation type="submission" date="2024-06" db="EMBL/GenBank/DDBJ databases">
        <title>The Natural Products Discovery Center: Release of the First 8490 Sequenced Strains for Exploring Actinobacteria Biosynthetic Diversity.</title>
        <authorList>
            <person name="Kalkreuter E."/>
            <person name="Kautsar S.A."/>
            <person name="Yang D."/>
            <person name="Bader C.D."/>
            <person name="Teijaro C.N."/>
            <person name="Fluegel L."/>
            <person name="Davis C.M."/>
            <person name="Simpson J.R."/>
            <person name="Lauterbach L."/>
            <person name="Steele A.D."/>
            <person name="Gui C."/>
            <person name="Meng S."/>
            <person name="Li G."/>
            <person name="Viehrig K."/>
            <person name="Ye F."/>
            <person name="Su P."/>
            <person name="Kiefer A.F."/>
            <person name="Nichols A."/>
            <person name="Cepeda A.J."/>
            <person name="Yan W."/>
            <person name="Fan B."/>
            <person name="Jiang Y."/>
            <person name="Adhikari A."/>
            <person name="Zheng C.-J."/>
            <person name="Schuster L."/>
            <person name="Cowan T.M."/>
            <person name="Smanski M.J."/>
            <person name="Chevrette M.G."/>
            <person name="De Carvalho L.P.S."/>
            <person name="Shen B."/>
        </authorList>
    </citation>
    <scope>NUCLEOTIDE SEQUENCE [LARGE SCALE GENOMIC DNA]</scope>
    <source>
        <strain evidence="2 3">NPDC001166</strain>
    </source>
</reference>
<evidence type="ECO:0000313" key="2">
    <source>
        <dbReference type="EMBL" id="MER6431630.1"/>
    </source>
</evidence>
<evidence type="ECO:0000313" key="3">
    <source>
        <dbReference type="Proteomes" id="UP001470023"/>
    </source>
</evidence>
<protein>
    <submittedName>
        <fullName evidence="2">ABC transporter permease</fullName>
    </submittedName>
</protein>
<dbReference type="EMBL" id="JBEPAZ010000030">
    <property type="protein sequence ID" value="MER6431630.1"/>
    <property type="molecule type" value="Genomic_DNA"/>
</dbReference>
<comment type="caution">
    <text evidence="2">The sequence shown here is derived from an EMBL/GenBank/DDBJ whole genome shotgun (WGS) entry which is preliminary data.</text>
</comment>
<accession>A0ABV1UDE4</accession>
<feature type="transmembrane region" description="Helical" evidence="1">
    <location>
        <begin position="21"/>
        <end position="40"/>
    </location>
</feature>